<evidence type="ECO:0000256" key="1">
    <source>
        <dbReference type="ARBA" id="ARBA00001947"/>
    </source>
</evidence>
<keyword evidence="9" id="KW-0694">RNA-binding</keyword>
<evidence type="ECO:0000256" key="6">
    <source>
        <dbReference type="ARBA" id="ARBA00022801"/>
    </source>
</evidence>
<dbReference type="GO" id="GO:0003723">
    <property type="term" value="F:RNA binding"/>
    <property type="evidence" value="ECO:0007669"/>
    <property type="project" value="UniProtKB-KW"/>
</dbReference>
<reference evidence="15" key="1">
    <citation type="submission" date="2014-09" db="EMBL/GenBank/DDBJ databases">
        <authorList>
            <person name="Probst J Alexander"/>
        </authorList>
    </citation>
    <scope>NUCLEOTIDE SEQUENCE</scope>
</reference>
<dbReference type="InterPro" id="IPR036866">
    <property type="entry name" value="RibonucZ/Hydroxyglut_hydro"/>
</dbReference>
<evidence type="ECO:0000256" key="8">
    <source>
        <dbReference type="ARBA" id="ARBA00022839"/>
    </source>
</evidence>
<dbReference type="AlphaFoldDB" id="A0A098E6N4"/>
<feature type="domain" description="Beta-Casp" evidence="14">
    <location>
        <begin position="441"/>
        <end position="561"/>
    </location>
</feature>
<evidence type="ECO:0000256" key="5">
    <source>
        <dbReference type="ARBA" id="ARBA00022759"/>
    </source>
</evidence>
<evidence type="ECO:0000256" key="3">
    <source>
        <dbReference type="ARBA" id="ARBA00022722"/>
    </source>
</evidence>
<evidence type="ECO:0000313" key="15">
    <source>
        <dbReference type="EMBL" id="CEG11638.1"/>
    </source>
</evidence>
<evidence type="ECO:0000256" key="11">
    <source>
        <dbReference type="ARBA" id="ARBA00023125"/>
    </source>
</evidence>
<keyword evidence="10" id="KW-0805">Transcription regulation</keyword>
<feature type="domain" description="Metallo-beta-lactamase" evidence="13">
    <location>
        <begin position="213"/>
        <end position="436"/>
    </location>
</feature>
<evidence type="ECO:0000259" key="14">
    <source>
        <dbReference type="SMART" id="SM01027"/>
    </source>
</evidence>
<dbReference type="InterPro" id="IPR033769">
    <property type="entry name" value="TffA_KH"/>
</dbReference>
<protein>
    <submittedName>
        <fullName evidence="15">Uncharacterized protein</fullName>
    </submittedName>
</protein>
<dbReference type="GO" id="GO:0046872">
    <property type="term" value="F:metal ion binding"/>
    <property type="evidence" value="ECO:0007669"/>
    <property type="project" value="UniProtKB-KW"/>
</dbReference>
<dbReference type="InterPro" id="IPR022712">
    <property type="entry name" value="Beta_Casp"/>
</dbReference>
<evidence type="ECO:0000256" key="10">
    <source>
        <dbReference type="ARBA" id="ARBA00023015"/>
    </source>
</evidence>
<dbReference type="CDD" id="cd16295">
    <property type="entry name" value="TTHA0252-CPSF-like_MBL-fold"/>
    <property type="match status" value="1"/>
</dbReference>
<dbReference type="InterPro" id="IPR019975">
    <property type="entry name" value="aCPSF1"/>
</dbReference>
<dbReference type="InterPro" id="IPR015946">
    <property type="entry name" value="KH_dom-like_a/b"/>
</dbReference>
<dbReference type="Pfam" id="PF07521">
    <property type="entry name" value="RMMBL"/>
    <property type="match status" value="1"/>
</dbReference>
<sequence length="651" mass="74030">MELKDIKRTIEQRLGGKVTKVVAEGPRIVVYVNDRKYFTEHTDEIKDLALQLKKRIILRSGVSGLLDPQSAIKKINEIIPKEANITDINFDPYFENAYIEAEKLGIVIGKHGETLNEVWKQTGWNAQVVRKPQINSEIVDSVRKTIMGINTETQRTINLAKRKEWKELFEEPKNLMHERQEILQDIGNKIYRSPLSPPDWVRIMPLGGASEVGRSCFILKTPESNILLDCGINVAAQGKNRFPDFRAADLAIDKLDAVIISHAHMDHCGFLPYLFKYGYRGPVYCTEPTRDLMTLLLIDAMKVWEKNEEPALYSANDIREVIKHTITLEYEEVANITPDMKITFYNAGHILGSSIIHVHIGEGLHNLVYTGDIKFGDVRLLEPANVNFLRVETLVIEGTYGGKNDEQPNRGDAEENLIKKIQETIERKGKILIPAFAVGRSQDVMLVLERHREINVPIYLDGMIWEATGIHTIYPEYLNSYLKNRTYEGDNPFLYENFHRVKGMKERDELINSKDPAIIIATAGMMTGGTILEYLKGLSNDEKNTLIFVGYQASDSLGKEIQTGQKEVILQDDGKPKRFEIKMQISTVDGFSGHADKKQLLGYIKKINPKPKRIFVVHGEKEKCINFAYAINKFFEIDATAPQNFDGLRIA</sequence>
<dbReference type="GO" id="GO:0003677">
    <property type="term" value="F:DNA binding"/>
    <property type="evidence" value="ECO:0007669"/>
    <property type="project" value="UniProtKB-KW"/>
</dbReference>
<dbReference type="SUPFAM" id="SSF56281">
    <property type="entry name" value="Metallo-hydrolase/oxidoreductase"/>
    <property type="match status" value="1"/>
</dbReference>
<accession>A0A098E6N4</accession>
<name>A0A098E6N4_9ZZZZ</name>
<organism evidence="15">
    <name type="scientific">groundwater metagenome</name>
    <dbReference type="NCBI Taxonomy" id="717931"/>
    <lineage>
        <taxon>unclassified sequences</taxon>
        <taxon>metagenomes</taxon>
        <taxon>ecological metagenomes</taxon>
    </lineage>
</organism>
<dbReference type="EMBL" id="CCXY01000063">
    <property type="protein sequence ID" value="CEG11638.1"/>
    <property type="molecule type" value="Genomic_DNA"/>
</dbReference>
<evidence type="ECO:0000256" key="9">
    <source>
        <dbReference type="ARBA" id="ARBA00022884"/>
    </source>
</evidence>
<dbReference type="SMART" id="SM01027">
    <property type="entry name" value="Beta-Casp"/>
    <property type="match status" value="1"/>
</dbReference>
<dbReference type="Pfam" id="PF17214">
    <property type="entry name" value="KH_TffA"/>
    <property type="match status" value="1"/>
</dbReference>
<dbReference type="Gene3D" id="3.30.300.230">
    <property type="match status" value="1"/>
</dbReference>
<dbReference type="PROSITE" id="PS50084">
    <property type="entry name" value="KH_TYPE_1"/>
    <property type="match status" value="1"/>
</dbReference>
<keyword evidence="6" id="KW-0378">Hydrolase</keyword>
<dbReference type="Gene3D" id="3.30.300.20">
    <property type="match status" value="1"/>
</dbReference>
<keyword evidence="2" id="KW-0806">Transcription termination</keyword>
<dbReference type="Pfam" id="PF16661">
    <property type="entry name" value="Lactamase_B_6"/>
    <property type="match status" value="1"/>
</dbReference>
<dbReference type="NCBIfam" id="TIGR03675">
    <property type="entry name" value="arCOG00543"/>
    <property type="match status" value="1"/>
</dbReference>
<keyword evidence="5" id="KW-0255">Endonuclease</keyword>
<keyword evidence="3" id="KW-0540">Nuclease</keyword>
<keyword evidence="4" id="KW-0479">Metal-binding</keyword>
<gene>
    <name evidence="15" type="ORF">MSIBF_A1550008</name>
</gene>
<dbReference type="HAMAP" id="MF_00870">
    <property type="entry name" value="FttA"/>
    <property type="match status" value="1"/>
</dbReference>
<evidence type="ECO:0000256" key="2">
    <source>
        <dbReference type="ARBA" id="ARBA00022472"/>
    </source>
</evidence>
<dbReference type="InterPro" id="IPR011108">
    <property type="entry name" value="RMMBL"/>
</dbReference>
<dbReference type="GO" id="GO:0006353">
    <property type="term" value="P:DNA-templated transcription termination"/>
    <property type="evidence" value="ECO:0007669"/>
    <property type="project" value="UniProtKB-KW"/>
</dbReference>
<dbReference type="InterPro" id="IPR050698">
    <property type="entry name" value="MBL"/>
</dbReference>
<keyword evidence="8" id="KW-0269">Exonuclease</keyword>
<dbReference type="PANTHER" id="PTHR11203:SF51">
    <property type="entry name" value="CLEAVAGE AND POLYADENYLATION SPECIFICITY FACTOR"/>
    <property type="match status" value="1"/>
</dbReference>
<keyword evidence="12" id="KW-0804">Transcription</keyword>
<evidence type="ECO:0000256" key="4">
    <source>
        <dbReference type="ARBA" id="ARBA00022723"/>
    </source>
</evidence>
<evidence type="ECO:0000256" key="7">
    <source>
        <dbReference type="ARBA" id="ARBA00022833"/>
    </source>
</evidence>
<evidence type="ECO:0000259" key="13">
    <source>
        <dbReference type="SMART" id="SM00849"/>
    </source>
</evidence>
<comment type="cofactor">
    <cofactor evidence="1">
        <name>Zn(2+)</name>
        <dbReference type="ChEBI" id="CHEBI:29105"/>
    </cofactor>
</comment>
<dbReference type="Pfam" id="PF10996">
    <property type="entry name" value="Beta-Casp"/>
    <property type="match status" value="1"/>
</dbReference>
<keyword evidence="7" id="KW-0862">Zinc</keyword>
<dbReference type="GO" id="GO:0004527">
    <property type="term" value="F:exonuclease activity"/>
    <property type="evidence" value="ECO:0007669"/>
    <property type="project" value="UniProtKB-KW"/>
</dbReference>
<dbReference type="PANTHER" id="PTHR11203">
    <property type="entry name" value="CLEAVAGE AND POLYADENYLATION SPECIFICITY FACTOR FAMILY MEMBER"/>
    <property type="match status" value="1"/>
</dbReference>
<dbReference type="InterPro" id="IPR009019">
    <property type="entry name" value="KH_sf_prok-type"/>
</dbReference>
<dbReference type="GO" id="GO:0004521">
    <property type="term" value="F:RNA endonuclease activity"/>
    <property type="evidence" value="ECO:0007669"/>
    <property type="project" value="TreeGrafter"/>
</dbReference>
<dbReference type="InterPro" id="IPR001279">
    <property type="entry name" value="Metallo-B-lactamas"/>
</dbReference>
<dbReference type="SUPFAM" id="SSF54814">
    <property type="entry name" value="Prokaryotic type KH domain (KH-domain type II)"/>
    <property type="match status" value="1"/>
</dbReference>
<dbReference type="SMART" id="SM00849">
    <property type="entry name" value="Lactamase_B"/>
    <property type="match status" value="1"/>
</dbReference>
<keyword evidence="11" id="KW-0238">DNA-binding</keyword>
<evidence type="ECO:0000256" key="12">
    <source>
        <dbReference type="ARBA" id="ARBA00023163"/>
    </source>
</evidence>
<dbReference type="Gene3D" id="3.40.50.10890">
    <property type="match status" value="1"/>
</dbReference>
<dbReference type="Gene3D" id="3.60.15.10">
    <property type="entry name" value="Ribonuclease Z/Hydroxyacylglutathione hydrolase-like"/>
    <property type="match status" value="1"/>
</dbReference>
<proteinExistence type="inferred from homology"/>